<evidence type="ECO:0000256" key="11">
    <source>
        <dbReference type="SAM" id="SignalP"/>
    </source>
</evidence>
<evidence type="ECO:0000256" key="7">
    <source>
        <dbReference type="ARBA" id="ARBA00022801"/>
    </source>
</evidence>
<comment type="caution">
    <text evidence="13">The sequence shown here is derived from an EMBL/GenBank/DDBJ whole genome shotgun (WGS) entry which is preliminary data.</text>
</comment>
<reference evidence="14" key="1">
    <citation type="journal article" date="2017" name="Plant J.">
        <title>The pomegranate (Punica granatum L.) genome and the genomics of punicalagin biosynthesis.</title>
        <authorList>
            <person name="Qin G."/>
            <person name="Xu C."/>
            <person name="Ming R."/>
            <person name="Tang H."/>
            <person name="Guyot R."/>
            <person name="Kramer E.M."/>
            <person name="Hu Y."/>
            <person name="Yi X."/>
            <person name="Qi Y."/>
            <person name="Xu X."/>
            <person name="Gao Z."/>
            <person name="Pan H."/>
            <person name="Jian J."/>
            <person name="Tian Y."/>
            <person name="Yue Z."/>
            <person name="Xu Y."/>
        </authorList>
    </citation>
    <scope>NUCLEOTIDE SEQUENCE [LARGE SCALE GENOMIC DNA]</scope>
    <source>
        <strain evidence="14">cv. Dabenzi</strain>
    </source>
</reference>
<comment type="similarity">
    <text evidence="3 9">Belongs to the glycosyl hydrolase 17 family.</text>
</comment>
<keyword evidence="6 11" id="KW-0732">Signal</keyword>
<dbReference type="EMBL" id="MTKT01000670">
    <property type="protein sequence ID" value="OWM89178.1"/>
    <property type="molecule type" value="Genomic_DNA"/>
</dbReference>
<sequence>MASLPHTSVPVPLLLLLAFTLLLHSAIRSRCVFNLLVETNLHLNIGLVHDYKAALKTQAPCESALQAHSHSSGSTMGRWPTTYLRRRPPPSSSSRPRSGRSGFYDADPAIIKALANTGIRIVIGAANGNIPTLASNPNLAMQWVSSNVLPLYAASNIVLITVGNEPNPGRLDSGSGITYMSMFDAQVDAVRAALNSMRFDDIEIMVAETGWPYRGDSNEIGPTLGMLGLTTSPSGSETPVSPSPKSNGSWCTARSGVPDTKLQAALNYACGQGIECRAIQPGGPCFEPNTFTSHAAYAMYLDYQHSAKGTDDCELTQSAMLTSKNPSKTSFYISPRLVF</sequence>
<feature type="domain" description="X8" evidence="12">
    <location>
        <begin position="249"/>
        <end position="331"/>
    </location>
</feature>
<feature type="region of interest" description="Disordered" evidence="10">
    <location>
        <begin position="231"/>
        <end position="250"/>
    </location>
</feature>
<dbReference type="InterPro" id="IPR017853">
    <property type="entry name" value="GH"/>
</dbReference>
<accession>A0A218XWL9</accession>
<keyword evidence="5" id="KW-0472">Membrane</keyword>
<dbReference type="PANTHER" id="PTHR31044">
    <property type="entry name" value="BETA-1,3 GLUCANASE"/>
    <property type="match status" value="1"/>
</dbReference>
<dbReference type="InterPro" id="IPR000490">
    <property type="entry name" value="Glyco_hydro_17"/>
</dbReference>
<dbReference type="AlphaFoldDB" id="A0A218XWL9"/>
<keyword evidence="7" id="KW-0378">Hydrolase</keyword>
<evidence type="ECO:0000256" key="9">
    <source>
        <dbReference type="RuleBase" id="RU004335"/>
    </source>
</evidence>
<comment type="catalytic activity">
    <reaction evidence="1">
        <text>Hydrolysis of (1-&gt;3)-beta-D-glucosidic linkages in (1-&gt;3)-beta-D-glucans.</text>
        <dbReference type="EC" id="3.2.1.39"/>
    </reaction>
</comment>
<protein>
    <recommendedName>
        <fullName evidence="4">glucan endo-1,3-beta-D-glucosidase</fullName>
        <ecNumber evidence="4">3.2.1.39</ecNumber>
    </recommendedName>
</protein>
<feature type="compositionally biased region" description="Low complexity" evidence="10">
    <location>
        <begin position="92"/>
        <end position="101"/>
    </location>
</feature>
<dbReference type="Gene3D" id="1.20.58.1040">
    <property type="match status" value="1"/>
</dbReference>
<evidence type="ECO:0000256" key="10">
    <source>
        <dbReference type="SAM" id="MobiDB-lite"/>
    </source>
</evidence>
<dbReference type="Pfam" id="PF07983">
    <property type="entry name" value="X8"/>
    <property type="match status" value="1"/>
</dbReference>
<evidence type="ECO:0000256" key="1">
    <source>
        <dbReference type="ARBA" id="ARBA00000382"/>
    </source>
</evidence>
<dbReference type="EC" id="3.2.1.39" evidence="4"/>
<evidence type="ECO:0000256" key="2">
    <source>
        <dbReference type="ARBA" id="ARBA00004609"/>
    </source>
</evidence>
<evidence type="ECO:0000259" key="12">
    <source>
        <dbReference type="SMART" id="SM00768"/>
    </source>
</evidence>
<comment type="subcellular location">
    <subcellularLocation>
        <location evidence="2">Cell membrane</location>
        <topology evidence="2">Lipid-anchor</topology>
        <topology evidence="2">GPI-anchor</topology>
    </subcellularLocation>
</comment>
<dbReference type="InterPro" id="IPR044788">
    <property type="entry name" value="X8_dom_prot"/>
</dbReference>
<organism evidence="13 14">
    <name type="scientific">Punica granatum</name>
    <name type="common">Pomegranate</name>
    <dbReference type="NCBI Taxonomy" id="22663"/>
    <lineage>
        <taxon>Eukaryota</taxon>
        <taxon>Viridiplantae</taxon>
        <taxon>Streptophyta</taxon>
        <taxon>Embryophyta</taxon>
        <taxon>Tracheophyta</taxon>
        <taxon>Spermatophyta</taxon>
        <taxon>Magnoliopsida</taxon>
        <taxon>eudicotyledons</taxon>
        <taxon>Gunneridae</taxon>
        <taxon>Pentapetalae</taxon>
        <taxon>rosids</taxon>
        <taxon>malvids</taxon>
        <taxon>Myrtales</taxon>
        <taxon>Lythraceae</taxon>
        <taxon>Punica</taxon>
    </lineage>
</organism>
<feature type="region of interest" description="Disordered" evidence="10">
    <location>
        <begin position="66"/>
        <end position="101"/>
    </location>
</feature>
<evidence type="ECO:0000256" key="5">
    <source>
        <dbReference type="ARBA" id="ARBA00022622"/>
    </source>
</evidence>
<evidence type="ECO:0000256" key="4">
    <source>
        <dbReference type="ARBA" id="ARBA00012780"/>
    </source>
</evidence>
<dbReference type="Pfam" id="PF00332">
    <property type="entry name" value="Glyco_hydro_17"/>
    <property type="match status" value="2"/>
</dbReference>
<dbReference type="GO" id="GO:0098552">
    <property type="term" value="C:side of membrane"/>
    <property type="evidence" value="ECO:0007669"/>
    <property type="project" value="UniProtKB-KW"/>
</dbReference>
<feature type="compositionally biased region" description="Polar residues" evidence="10">
    <location>
        <begin position="66"/>
        <end position="75"/>
    </location>
</feature>
<dbReference type="SUPFAM" id="SSF51445">
    <property type="entry name" value="(Trans)glycosidases"/>
    <property type="match status" value="1"/>
</dbReference>
<evidence type="ECO:0000313" key="13">
    <source>
        <dbReference type="EMBL" id="OWM89178.1"/>
    </source>
</evidence>
<gene>
    <name evidence="13" type="ORF">CDL15_Pgr010464</name>
</gene>
<evidence type="ECO:0000256" key="6">
    <source>
        <dbReference type="ARBA" id="ARBA00022729"/>
    </source>
</evidence>
<name>A0A218XWL9_PUNGR</name>
<dbReference type="Gene3D" id="3.20.20.80">
    <property type="entry name" value="Glycosidases"/>
    <property type="match status" value="2"/>
</dbReference>
<proteinExistence type="inferred from homology"/>
<dbReference type="Proteomes" id="UP000197138">
    <property type="component" value="Unassembled WGS sequence"/>
</dbReference>
<feature type="chain" id="PRO_5012058399" description="glucan endo-1,3-beta-D-glucosidase" evidence="11">
    <location>
        <begin position="30"/>
        <end position="339"/>
    </location>
</feature>
<keyword evidence="5" id="KW-0325">Glycoprotein</keyword>
<evidence type="ECO:0000313" key="14">
    <source>
        <dbReference type="Proteomes" id="UP000197138"/>
    </source>
</evidence>
<dbReference type="PANTHER" id="PTHR31044:SF121">
    <property type="entry name" value="X8 DOMAIN-CONTAINING PROTEIN"/>
    <property type="match status" value="1"/>
</dbReference>
<dbReference type="GO" id="GO:0042973">
    <property type="term" value="F:glucan endo-1,3-beta-D-glucosidase activity"/>
    <property type="evidence" value="ECO:0007669"/>
    <property type="project" value="UniProtKB-EC"/>
</dbReference>
<keyword evidence="8" id="KW-0326">Glycosidase</keyword>
<evidence type="ECO:0000256" key="3">
    <source>
        <dbReference type="ARBA" id="ARBA00008773"/>
    </source>
</evidence>
<dbReference type="GO" id="GO:0005886">
    <property type="term" value="C:plasma membrane"/>
    <property type="evidence" value="ECO:0007669"/>
    <property type="project" value="UniProtKB-SubCell"/>
</dbReference>
<feature type="signal peptide" evidence="11">
    <location>
        <begin position="1"/>
        <end position="29"/>
    </location>
</feature>
<dbReference type="GO" id="GO:0005975">
    <property type="term" value="P:carbohydrate metabolic process"/>
    <property type="evidence" value="ECO:0007669"/>
    <property type="project" value="InterPro"/>
</dbReference>
<evidence type="ECO:0000256" key="8">
    <source>
        <dbReference type="ARBA" id="ARBA00023295"/>
    </source>
</evidence>
<dbReference type="InterPro" id="IPR012946">
    <property type="entry name" value="X8"/>
</dbReference>
<keyword evidence="5" id="KW-0449">Lipoprotein</keyword>
<dbReference type="GO" id="GO:0009506">
    <property type="term" value="C:plasmodesma"/>
    <property type="evidence" value="ECO:0007669"/>
    <property type="project" value="UniProtKB-ARBA"/>
</dbReference>
<dbReference type="SMART" id="SM00768">
    <property type="entry name" value="X8"/>
    <property type="match status" value="1"/>
</dbReference>
<keyword evidence="5" id="KW-0336">GPI-anchor</keyword>